<dbReference type="Proteomes" id="UP000324639">
    <property type="component" value="Chromosome Bgt_-08"/>
</dbReference>
<name>A0A9X9MK41_BLUGR</name>
<keyword evidence="1" id="KW-0732">Signal</keyword>
<evidence type="ECO:0000256" key="1">
    <source>
        <dbReference type="SAM" id="SignalP"/>
    </source>
</evidence>
<keyword evidence="3" id="KW-1185">Reference proteome</keyword>
<sequence>MPLLLVQILARLSSAEYTSVPQYYLDDVRQVPRLG</sequence>
<accession>A0A9X9MK41</accession>
<evidence type="ECO:0000313" key="2">
    <source>
        <dbReference type="EMBL" id="VDB90465.1"/>
    </source>
</evidence>
<feature type="chain" id="PRO_5040743906" evidence="1">
    <location>
        <begin position="16"/>
        <end position="35"/>
    </location>
</feature>
<proteinExistence type="predicted"/>
<protein>
    <submittedName>
        <fullName evidence="2">BgtTE-56082</fullName>
    </submittedName>
</protein>
<organism evidence="2 3">
    <name type="scientific">Blumeria graminis f. sp. tritici</name>
    <dbReference type="NCBI Taxonomy" id="62690"/>
    <lineage>
        <taxon>Eukaryota</taxon>
        <taxon>Fungi</taxon>
        <taxon>Dikarya</taxon>
        <taxon>Ascomycota</taxon>
        <taxon>Pezizomycotina</taxon>
        <taxon>Leotiomycetes</taxon>
        <taxon>Erysiphales</taxon>
        <taxon>Erysiphaceae</taxon>
        <taxon>Blumeria</taxon>
    </lineage>
</organism>
<reference evidence="2 3" key="1">
    <citation type="submission" date="2018-08" db="EMBL/GenBank/DDBJ databases">
        <authorList>
            <person name="Muller C M."/>
        </authorList>
    </citation>
    <scope>NUCLEOTIDE SEQUENCE [LARGE SCALE GENOMIC DNA]</scope>
</reference>
<dbReference type="AlphaFoldDB" id="A0A9X9MK41"/>
<gene>
    <name evidence="2" type="ORF">BGT96224V316_LOCUS6281</name>
</gene>
<dbReference type="EMBL" id="LR026991">
    <property type="protein sequence ID" value="VDB90465.1"/>
    <property type="molecule type" value="Genomic_DNA"/>
</dbReference>
<evidence type="ECO:0000313" key="3">
    <source>
        <dbReference type="Proteomes" id="UP000324639"/>
    </source>
</evidence>
<feature type="signal peptide" evidence="1">
    <location>
        <begin position="1"/>
        <end position="15"/>
    </location>
</feature>